<feature type="binding site" evidence="3">
    <location>
        <position position="297"/>
    </location>
    <ligand>
        <name>Zn(2+)</name>
        <dbReference type="ChEBI" id="CHEBI:29105"/>
    </ligand>
</feature>
<feature type="domain" description="EngC GTPase" evidence="4">
    <location>
        <begin position="118"/>
        <end position="267"/>
    </location>
</feature>
<evidence type="ECO:0000256" key="3">
    <source>
        <dbReference type="HAMAP-Rule" id="MF_01820"/>
    </source>
</evidence>
<keyword evidence="3" id="KW-0862">Zinc</keyword>
<evidence type="ECO:0000259" key="4">
    <source>
        <dbReference type="PROSITE" id="PS50936"/>
    </source>
</evidence>
<dbReference type="GO" id="GO:0042274">
    <property type="term" value="P:ribosomal small subunit biogenesis"/>
    <property type="evidence" value="ECO:0007669"/>
    <property type="project" value="UniProtKB-UniRule"/>
</dbReference>
<dbReference type="OrthoDB" id="9809485at2"/>
<dbReference type="SUPFAM" id="SSF52540">
    <property type="entry name" value="P-loop containing nucleoside triphosphate hydrolases"/>
    <property type="match status" value="1"/>
</dbReference>
<evidence type="ECO:0000256" key="2">
    <source>
        <dbReference type="ARBA" id="ARBA00023134"/>
    </source>
</evidence>
<dbReference type="GO" id="GO:0003924">
    <property type="term" value="F:GTPase activity"/>
    <property type="evidence" value="ECO:0007669"/>
    <property type="project" value="UniProtKB-UniRule"/>
</dbReference>
<evidence type="ECO:0000313" key="6">
    <source>
        <dbReference type="EMBL" id="PWW82487.1"/>
    </source>
</evidence>
<keyword evidence="3" id="KW-0479">Metal-binding</keyword>
<dbReference type="CDD" id="cd01854">
    <property type="entry name" value="YjeQ_EngC"/>
    <property type="match status" value="1"/>
</dbReference>
<name>A0A317T9R0_9CHLB</name>
<keyword evidence="2 3" id="KW-0342">GTP-binding</keyword>
<dbReference type="PROSITE" id="PS51721">
    <property type="entry name" value="G_CP"/>
    <property type="match status" value="1"/>
</dbReference>
<dbReference type="InterPro" id="IPR004881">
    <property type="entry name" value="Ribosome_biogen_GTPase_RsgA"/>
</dbReference>
<dbReference type="PANTHER" id="PTHR32120">
    <property type="entry name" value="SMALL RIBOSOMAL SUBUNIT BIOGENESIS GTPASE RSGA"/>
    <property type="match status" value="1"/>
</dbReference>
<gene>
    <name evidence="3 6" type="primary">rsgA</name>
    <name evidence="6" type="ORF">CR164_05720</name>
</gene>
<dbReference type="InterPro" id="IPR027417">
    <property type="entry name" value="P-loop_NTPase"/>
</dbReference>
<feature type="binding site" evidence="3">
    <location>
        <position position="305"/>
    </location>
    <ligand>
        <name>Zn(2+)</name>
        <dbReference type="ChEBI" id="CHEBI:29105"/>
    </ligand>
</feature>
<organism evidence="6 7">
    <name type="scientific">Prosthecochloris marina</name>
    <dbReference type="NCBI Taxonomy" id="2017681"/>
    <lineage>
        <taxon>Bacteria</taxon>
        <taxon>Pseudomonadati</taxon>
        <taxon>Chlorobiota</taxon>
        <taxon>Chlorobiia</taxon>
        <taxon>Chlorobiales</taxon>
        <taxon>Chlorobiaceae</taxon>
        <taxon>Prosthecochloris</taxon>
    </lineage>
</organism>
<feature type="binding site" evidence="3">
    <location>
        <begin position="157"/>
        <end position="160"/>
    </location>
    <ligand>
        <name>GTP</name>
        <dbReference type="ChEBI" id="CHEBI:37565"/>
    </ligand>
</feature>
<keyword evidence="1 3" id="KW-0547">Nucleotide-binding</keyword>
<dbReference type="GO" id="GO:0005737">
    <property type="term" value="C:cytoplasm"/>
    <property type="evidence" value="ECO:0007669"/>
    <property type="project" value="UniProtKB-SubCell"/>
</dbReference>
<feature type="binding site" evidence="3">
    <location>
        <position position="299"/>
    </location>
    <ligand>
        <name>Zn(2+)</name>
        <dbReference type="ChEBI" id="CHEBI:29105"/>
    </ligand>
</feature>
<evidence type="ECO:0000259" key="5">
    <source>
        <dbReference type="PROSITE" id="PS51721"/>
    </source>
</evidence>
<dbReference type="HAMAP" id="MF_01820">
    <property type="entry name" value="GTPase_RsgA"/>
    <property type="match status" value="1"/>
</dbReference>
<comment type="function">
    <text evidence="3">One of several proteins that assist in the late maturation steps of the functional core of the 30S ribosomal subunit. Helps release RbfA from mature subunits. May play a role in the assembly of ribosomal proteins into the subunit. Circularly permuted GTPase that catalyzes slow GTP hydrolysis, GTPase activity is stimulated by the 30S ribosomal subunit.</text>
</comment>
<proteinExistence type="inferred from homology"/>
<dbReference type="PROSITE" id="PS50936">
    <property type="entry name" value="ENGC_GTPASE"/>
    <property type="match status" value="1"/>
</dbReference>
<dbReference type="AlphaFoldDB" id="A0A317T9R0"/>
<keyword evidence="3" id="KW-0963">Cytoplasm</keyword>
<dbReference type="RefSeq" id="WP_110022961.1">
    <property type="nucleotide sequence ID" value="NZ_PDNZ01000003.1"/>
</dbReference>
<dbReference type="Gene3D" id="1.10.40.50">
    <property type="entry name" value="Probable gtpase engc, domain 3"/>
    <property type="match status" value="1"/>
</dbReference>
<dbReference type="GO" id="GO:0046872">
    <property type="term" value="F:metal ion binding"/>
    <property type="evidence" value="ECO:0007669"/>
    <property type="project" value="UniProtKB-KW"/>
</dbReference>
<feature type="binding site" evidence="3">
    <location>
        <position position="292"/>
    </location>
    <ligand>
        <name>Zn(2+)</name>
        <dbReference type="ChEBI" id="CHEBI:29105"/>
    </ligand>
</feature>
<dbReference type="NCBIfam" id="TIGR00157">
    <property type="entry name" value="ribosome small subunit-dependent GTPase A"/>
    <property type="match status" value="1"/>
</dbReference>
<reference evidence="7" key="1">
    <citation type="submission" date="2017-10" db="EMBL/GenBank/DDBJ databases">
        <authorList>
            <person name="Gaisin V.A."/>
            <person name="Rysina M.S."/>
            <person name="Grouzdev D.S."/>
        </authorList>
    </citation>
    <scope>NUCLEOTIDE SEQUENCE [LARGE SCALE GENOMIC DNA]</scope>
    <source>
        <strain evidence="7">V1</strain>
    </source>
</reference>
<keyword evidence="3" id="KW-0699">rRNA-binding</keyword>
<protein>
    <recommendedName>
        <fullName evidence="3">Small ribosomal subunit biogenesis GTPase RsgA</fullName>
        <ecNumber evidence="3">3.6.1.-</ecNumber>
    </recommendedName>
</protein>
<evidence type="ECO:0000256" key="1">
    <source>
        <dbReference type="ARBA" id="ARBA00022741"/>
    </source>
</evidence>
<keyword evidence="3" id="KW-0694">RNA-binding</keyword>
<comment type="subcellular location">
    <subcellularLocation>
        <location evidence="3">Cytoplasm</location>
    </subcellularLocation>
</comment>
<evidence type="ECO:0000313" key="7">
    <source>
        <dbReference type="Proteomes" id="UP000246278"/>
    </source>
</evidence>
<sequence>MLDSNPPSQSGGIRDLGLDELSPAPIESAAAFSLARVVAVHKDRFVISNGRIDVFAELTGRFHYGAESAVDLPTVGDWVRADFFDDDTHAVIHELIPRKSLLRRKSAGKNTDYQLIGANIDVAFVLQSLDDNFNPRRLERYLVMIHESGIVPVVLFSKSDLFSPEEVEQKLASISDLVVGLDVIAFSSENGAHVEQIETLMKPRKTYCLVGSSGVGKSTLLNRLLGRNEAATQPVREKDSRGRHTTTHRELMRLPSGALVIDTPGMRELGNLFIDTGIGETFSEIAELERQCKFNDCSHTNEKGCAIRAAIERGELSEQRYENYVAMQREAAYNEMSYYEKRQKDRAFGKMVKSVKKQKKGSKGHY</sequence>
<dbReference type="InterPro" id="IPR010914">
    <property type="entry name" value="RsgA_GTPase_dom"/>
</dbReference>
<comment type="caution">
    <text evidence="6">The sequence shown here is derived from an EMBL/GenBank/DDBJ whole genome shotgun (WGS) entry which is preliminary data.</text>
</comment>
<dbReference type="Gene3D" id="3.40.50.300">
    <property type="entry name" value="P-loop containing nucleotide triphosphate hydrolases"/>
    <property type="match status" value="1"/>
</dbReference>
<feature type="binding site" evidence="3">
    <location>
        <begin position="211"/>
        <end position="219"/>
    </location>
    <ligand>
        <name>GTP</name>
        <dbReference type="ChEBI" id="CHEBI:37565"/>
    </ligand>
</feature>
<feature type="domain" description="CP-type G" evidence="5">
    <location>
        <begin position="109"/>
        <end position="269"/>
    </location>
</feature>
<keyword evidence="7" id="KW-1185">Reference proteome</keyword>
<dbReference type="Proteomes" id="UP000246278">
    <property type="component" value="Unassembled WGS sequence"/>
</dbReference>
<comment type="similarity">
    <text evidence="3">Belongs to the TRAFAC class YlqF/YawG GTPase family. RsgA subfamily.</text>
</comment>
<comment type="subunit">
    <text evidence="3">Monomer. Associates with 30S ribosomal subunit, binds 16S rRNA.</text>
</comment>
<dbReference type="Pfam" id="PF03193">
    <property type="entry name" value="RsgA_GTPase"/>
    <property type="match status" value="1"/>
</dbReference>
<accession>A0A317T9R0</accession>
<comment type="cofactor">
    <cofactor evidence="3">
        <name>Zn(2+)</name>
        <dbReference type="ChEBI" id="CHEBI:29105"/>
    </cofactor>
    <text evidence="3">Binds 1 zinc ion per subunit.</text>
</comment>
<keyword evidence="3" id="KW-0690">Ribosome biogenesis</keyword>
<dbReference type="EMBL" id="PDNZ01000003">
    <property type="protein sequence ID" value="PWW82487.1"/>
    <property type="molecule type" value="Genomic_DNA"/>
</dbReference>
<dbReference type="EC" id="3.6.1.-" evidence="3"/>
<keyword evidence="3" id="KW-0378">Hydrolase</keyword>
<dbReference type="GO" id="GO:0005525">
    <property type="term" value="F:GTP binding"/>
    <property type="evidence" value="ECO:0007669"/>
    <property type="project" value="UniProtKB-UniRule"/>
</dbReference>
<dbReference type="InterPro" id="IPR030378">
    <property type="entry name" value="G_CP_dom"/>
</dbReference>
<dbReference type="GO" id="GO:0019843">
    <property type="term" value="F:rRNA binding"/>
    <property type="evidence" value="ECO:0007669"/>
    <property type="project" value="UniProtKB-KW"/>
</dbReference>